<comment type="caution">
    <text evidence="16">The sequence shown here is derived from an EMBL/GenBank/DDBJ whole genome shotgun (WGS) entry which is preliminary data.</text>
</comment>
<dbReference type="NCBIfam" id="NF005932">
    <property type="entry name" value="PRK07956.1"/>
    <property type="match status" value="1"/>
</dbReference>
<comment type="caution">
    <text evidence="14">Lacks conserved residue(s) required for the propagation of feature annotation.</text>
</comment>
<evidence type="ECO:0000256" key="6">
    <source>
        <dbReference type="ARBA" id="ARBA00022723"/>
    </source>
</evidence>
<dbReference type="HAMAP" id="MF_01588">
    <property type="entry name" value="DNA_ligase_A"/>
    <property type="match status" value="1"/>
</dbReference>
<dbReference type="SMART" id="SM00278">
    <property type="entry name" value="HhH1"/>
    <property type="match status" value="3"/>
</dbReference>
<dbReference type="SUPFAM" id="SSF50249">
    <property type="entry name" value="Nucleic acid-binding proteins"/>
    <property type="match status" value="1"/>
</dbReference>
<comment type="catalytic activity">
    <reaction evidence="12 14">
        <text>NAD(+) + (deoxyribonucleotide)n-3'-hydroxyl + 5'-phospho-(deoxyribonucleotide)m = (deoxyribonucleotide)n+m + AMP + beta-nicotinamide D-nucleotide.</text>
        <dbReference type="EC" id="6.5.1.2"/>
    </reaction>
</comment>
<gene>
    <name evidence="14" type="primary">ligA</name>
    <name evidence="16" type="ORF">A3C07_05035</name>
</gene>
<evidence type="ECO:0000256" key="1">
    <source>
        <dbReference type="ARBA" id="ARBA00004067"/>
    </source>
</evidence>
<comment type="similarity">
    <text evidence="13 14">Belongs to the NAD-dependent DNA ligase family. LigA subfamily.</text>
</comment>
<dbReference type="STRING" id="1802270.A3C07_05035"/>
<feature type="domain" description="BRCT" evidence="15">
    <location>
        <begin position="595"/>
        <end position="671"/>
    </location>
</feature>
<evidence type="ECO:0000256" key="13">
    <source>
        <dbReference type="ARBA" id="ARBA00060881"/>
    </source>
</evidence>
<evidence type="ECO:0000256" key="10">
    <source>
        <dbReference type="ARBA" id="ARBA00023027"/>
    </source>
</evidence>
<dbReference type="GO" id="GO:0005829">
    <property type="term" value="C:cytosol"/>
    <property type="evidence" value="ECO:0007669"/>
    <property type="project" value="TreeGrafter"/>
</dbReference>
<feature type="binding site" evidence="14">
    <location>
        <position position="143"/>
    </location>
    <ligand>
        <name>NAD(+)</name>
        <dbReference type="ChEBI" id="CHEBI:57540"/>
    </ligand>
</feature>
<keyword evidence="8 14" id="KW-0862">Zinc</keyword>
<dbReference type="SMART" id="SM00532">
    <property type="entry name" value="LIGANc"/>
    <property type="match status" value="1"/>
</dbReference>
<evidence type="ECO:0000256" key="14">
    <source>
        <dbReference type="HAMAP-Rule" id="MF_01588"/>
    </source>
</evidence>
<feature type="active site" description="N6-AMP-lysine intermediate" evidence="14">
    <location>
        <position position="122"/>
    </location>
</feature>
<evidence type="ECO:0000256" key="4">
    <source>
        <dbReference type="ARBA" id="ARBA00022598"/>
    </source>
</evidence>
<evidence type="ECO:0000256" key="8">
    <source>
        <dbReference type="ARBA" id="ARBA00022833"/>
    </source>
</evidence>
<dbReference type="InterPro" id="IPR003583">
    <property type="entry name" value="Hlx-hairpin-Hlx_DNA-bd_motif"/>
</dbReference>
<comment type="function">
    <text evidence="1 14">DNA ligase that catalyzes the formation of phosphodiester linkages between 5'-phosphoryl and 3'-hydroxyl groups in double-stranded DNA using NAD as a coenzyme and as the energy source for the reaction. It is essential for DNA replication and repair of damaged DNA.</text>
</comment>
<keyword evidence="11 14" id="KW-0234">DNA repair</keyword>
<dbReference type="GO" id="GO:0003911">
    <property type="term" value="F:DNA ligase (NAD+) activity"/>
    <property type="evidence" value="ECO:0007669"/>
    <property type="project" value="UniProtKB-UniRule"/>
</dbReference>
<dbReference type="CDD" id="cd17748">
    <property type="entry name" value="BRCT_DNA_ligase_like"/>
    <property type="match status" value="1"/>
</dbReference>
<dbReference type="Gene3D" id="1.10.287.610">
    <property type="entry name" value="Helix hairpin bin"/>
    <property type="match status" value="1"/>
</dbReference>
<name>A0A1G2KM60_9BACT</name>
<dbReference type="InterPro" id="IPR041663">
    <property type="entry name" value="DisA/LigA_HHH"/>
</dbReference>
<dbReference type="Gene3D" id="3.30.470.30">
    <property type="entry name" value="DNA ligase/mRNA capping enzyme"/>
    <property type="match status" value="1"/>
</dbReference>
<dbReference type="Gene3D" id="2.40.50.140">
    <property type="entry name" value="Nucleic acid-binding proteins"/>
    <property type="match status" value="1"/>
</dbReference>
<dbReference type="Pfam" id="PF03120">
    <property type="entry name" value="OB_DNA_ligase"/>
    <property type="match status" value="1"/>
</dbReference>
<dbReference type="SUPFAM" id="SSF52113">
    <property type="entry name" value="BRCT domain"/>
    <property type="match status" value="1"/>
</dbReference>
<keyword evidence="14" id="KW-0464">Manganese</keyword>
<dbReference type="Gene3D" id="3.40.50.10190">
    <property type="entry name" value="BRCT domain"/>
    <property type="match status" value="1"/>
</dbReference>
<dbReference type="Pfam" id="PF14520">
    <property type="entry name" value="HHH_5"/>
    <property type="match status" value="1"/>
</dbReference>
<dbReference type="InterPro" id="IPR001357">
    <property type="entry name" value="BRCT_dom"/>
</dbReference>
<feature type="binding site" evidence="14">
    <location>
        <begin position="84"/>
        <end position="85"/>
    </location>
    <ligand>
        <name>NAD(+)</name>
        <dbReference type="ChEBI" id="CHEBI:57540"/>
    </ligand>
</feature>
<dbReference type="Pfam" id="PF00533">
    <property type="entry name" value="BRCT"/>
    <property type="match status" value="1"/>
</dbReference>
<dbReference type="NCBIfam" id="TIGR00575">
    <property type="entry name" value="dnlj"/>
    <property type="match status" value="1"/>
</dbReference>
<reference evidence="16 17" key="1">
    <citation type="journal article" date="2016" name="Nat. Commun.">
        <title>Thousands of microbial genomes shed light on interconnected biogeochemical processes in an aquifer system.</title>
        <authorList>
            <person name="Anantharaman K."/>
            <person name="Brown C.T."/>
            <person name="Hug L.A."/>
            <person name="Sharon I."/>
            <person name="Castelle C.J."/>
            <person name="Probst A.J."/>
            <person name="Thomas B.C."/>
            <person name="Singh A."/>
            <person name="Wilkins M.J."/>
            <person name="Karaoz U."/>
            <person name="Brodie E.L."/>
            <person name="Williams K.H."/>
            <person name="Hubbard S.S."/>
            <person name="Banfield J.F."/>
        </authorList>
    </citation>
    <scope>NUCLEOTIDE SEQUENCE [LARGE SCALE GENOMIC DNA]</scope>
</reference>
<dbReference type="InterPro" id="IPR012340">
    <property type="entry name" value="NA-bd_OB-fold"/>
</dbReference>
<evidence type="ECO:0000259" key="15">
    <source>
        <dbReference type="PROSITE" id="PS50172"/>
    </source>
</evidence>
<keyword evidence="5 14" id="KW-0235">DNA replication</keyword>
<proteinExistence type="inferred from homology"/>
<dbReference type="Pfam" id="PF12826">
    <property type="entry name" value="HHH_2"/>
    <property type="match status" value="1"/>
</dbReference>
<dbReference type="GO" id="GO:0006281">
    <property type="term" value="P:DNA repair"/>
    <property type="evidence" value="ECO:0007669"/>
    <property type="project" value="UniProtKB-KW"/>
</dbReference>
<dbReference type="Gene3D" id="1.10.150.20">
    <property type="entry name" value="5' to 3' exonuclease, C-terminal subdomain"/>
    <property type="match status" value="2"/>
</dbReference>
<organism evidence="16 17">
    <name type="scientific">Candidatus Sungbacteria bacterium RIFCSPHIGHO2_02_FULL_47_11</name>
    <dbReference type="NCBI Taxonomy" id="1802270"/>
    <lineage>
        <taxon>Bacteria</taxon>
        <taxon>Candidatus Sungiibacteriota</taxon>
    </lineage>
</organism>
<dbReference type="EMBL" id="MHQI01000012">
    <property type="protein sequence ID" value="OHA00537.1"/>
    <property type="molecule type" value="Genomic_DNA"/>
</dbReference>
<feature type="binding site" evidence="14">
    <location>
        <position position="294"/>
    </location>
    <ligand>
        <name>NAD(+)</name>
        <dbReference type="ChEBI" id="CHEBI:57540"/>
    </ligand>
</feature>
<dbReference type="Gene3D" id="6.20.10.30">
    <property type="match status" value="1"/>
</dbReference>
<dbReference type="InterPro" id="IPR001679">
    <property type="entry name" value="DNA_ligase"/>
</dbReference>
<dbReference type="PANTHER" id="PTHR23389:SF9">
    <property type="entry name" value="DNA LIGASE"/>
    <property type="match status" value="1"/>
</dbReference>
<dbReference type="PIRSF" id="PIRSF001604">
    <property type="entry name" value="LigA"/>
    <property type="match status" value="1"/>
</dbReference>
<dbReference type="SUPFAM" id="SSF56091">
    <property type="entry name" value="DNA ligase/mRNA capping enzyme, catalytic domain"/>
    <property type="match status" value="1"/>
</dbReference>
<dbReference type="InterPro" id="IPR013839">
    <property type="entry name" value="DNAligase_adenylation"/>
</dbReference>
<keyword evidence="4 14" id="KW-0436">Ligase</keyword>
<feature type="binding site" evidence="14">
    <location>
        <position position="177"/>
    </location>
    <ligand>
        <name>NAD(+)</name>
        <dbReference type="ChEBI" id="CHEBI:57540"/>
    </ligand>
</feature>
<evidence type="ECO:0000256" key="3">
    <source>
        <dbReference type="ARBA" id="ARBA00013308"/>
    </source>
</evidence>
<evidence type="ECO:0000256" key="2">
    <source>
        <dbReference type="ARBA" id="ARBA00012722"/>
    </source>
</evidence>
<evidence type="ECO:0000256" key="11">
    <source>
        <dbReference type="ARBA" id="ARBA00023204"/>
    </source>
</evidence>
<dbReference type="InterPro" id="IPR010994">
    <property type="entry name" value="RuvA_2-like"/>
</dbReference>
<dbReference type="AlphaFoldDB" id="A0A1G2KM60"/>
<comment type="cofactor">
    <cofactor evidence="14">
        <name>Mg(2+)</name>
        <dbReference type="ChEBI" id="CHEBI:18420"/>
    </cofactor>
    <cofactor evidence="14">
        <name>Mn(2+)</name>
        <dbReference type="ChEBI" id="CHEBI:29035"/>
    </cofactor>
</comment>
<dbReference type="InterPro" id="IPR013840">
    <property type="entry name" value="DNAligase_N"/>
</dbReference>
<feature type="binding site" evidence="14">
    <location>
        <position position="120"/>
    </location>
    <ligand>
        <name>NAD(+)</name>
        <dbReference type="ChEBI" id="CHEBI:57540"/>
    </ligand>
</feature>
<dbReference type="GO" id="GO:0003677">
    <property type="term" value="F:DNA binding"/>
    <property type="evidence" value="ECO:0007669"/>
    <property type="project" value="InterPro"/>
</dbReference>
<keyword evidence="9 14" id="KW-0460">Magnesium</keyword>
<keyword evidence="10 14" id="KW-0520">NAD</keyword>
<dbReference type="InterPro" id="IPR004150">
    <property type="entry name" value="NAD_DNA_ligase_OB"/>
</dbReference>
<dbReference type="GO" id="GO:0006260">
    <property type="term" value="P:DNA replication"/>
    <property type="evidence" value="ECO:0007669"/>
    <property type="project" value="UniProtKB-KW"/>
</dbReference>
<dbReference type="SUPFAM" id="SSF47781">
    <property type="entry name" value="RuvA domain 2-like"/>
    <property type="match status" value="1"/>
</dbReference>
<dbReference type="PANTHER" id="PTHR23389">
    <property type="entry name" value="CHROMOSOME TRANSMISSION FIDELITY FACTOR 18"/>
    <property type="match status" value="1"/>
</dbReference>
<dbReference type="GO" id="GO:0046872">
    <property type="term" value="F:metal ion binding"/>
    <property type="evidence" value="ECO:0007669"/>
    <property type="project" value="UniProtKB-KW"/>
</dbReference>
<feature type="binding site" evidence="14">
    <location>
        <position position="318"/>
    </location>
    <ligand>
        <name>NAD(+)</name>
        <dbReference type="ChEBI" id="CHEBI:57540"/>
    </ligand>
</feature>
<dbReference type="PROSITE" id="PS01056">
    <property type="entry name" value="DNA_LIGASE_N2"/>
    <property type="match status" value="1"/>
</dbReference>
<feature type="binding site" evidence="14">
    <location>
        <position position="432"/>
    </location>
    <ligand>
        <name>Zn(2+)</name>
        <dbReference type="ChEBI" id="CHEBI:29105"/>
    </ligand>
</feature>
<evidence type="ECO:0000256" key="5">
    <source>
        <dbReference type="ARBA" id="ARBA00022705"/>
    </source>
</evidence>
<dbReference type="Pfam" id="PF01653">
    <property type="entry name" value="DNA_ligase_aden"/>
    <property type="match status" value="1"/>
</dbReference>
<dbReference type="FunFam" id="3.30.470.30:FF:000001">
    <property type="entry name" value="DNA ligase"/>
    <property type="match status" value="1"/>
</dbReference>
<keyword evidence="7 14" id="KW-0227">DNA damage</keyword>
<dbReference type="SMART" id="SM00292">
    <property type="entry name" value="BRCT"/>
    <property type="match status" value="1"/>
</dbReference>
<dbReference type="PROSITE" id="PS50172">
    <property type="entry name" value="BRCT"/>
    <property type="match status" value="1"/>
</dbReference>
<evidence type="ECO:0000313" key="16">
    <source>
        <dbReference type="EMBL" id="OHA00537.1"/>
    </source>
</evidence>
<sequence length="671" mass="75253">MEVSKEIRERVLKLRETIDRYRYLYHVEDKEEISPEALDSLKDELVKLEKEYPSLITSDSPTQRVAGSPLPQFKKVTHEVSQWSFNDAFTEEDIREFDARVKRFLKEDIGEAVSPSYTCELKIDGLKVVLTYQKGLLVTAATRGDGVVGEDVTHNVRTIESVPLKLTKDLDIIVEGEVWLGKKELARINAERKKAGEQLFANPRNAAAGSIRQLDPKVAASRRLNTFIYDIGFVRGSKVPETQIEELAFLQDLGFKVNTHFSLSKTIDEAIIFWKEWQKRAPKEDYLIDGVVLKVNEKKQQEMLGYTGKAPRFAIAFKFPAEQVTTVVENIVLRVGRTGVLTPVAHLRPVLVAGSTVSRATLHNEDEIHRLDVRIGDTVVLQKAGDVIPDIVSVVKEMRTGKEKAYHFPAHVTECGGDGRIERIPGQAAYRCVNKHSFALLRRRFYHFVSKKAFNIEGVGPKLVDVLLDNQLIASFDDLFTLKRGDLLALPRLKEKSVENILGSIEKGRNVTLARLLIGLSIDQVGEETAHDLAETFESIQKIQEASMEDLEAVSGIGNVVAESLYHWFRVAQNRALLVRLLKQITVLPMAKKTGKHLPLQNNIFVLTGTLSSLTRDEAKEKIQSLGGDVSESVSKNTTYLVAGENSGSKLEKARKLGVPVINEEEFLRLL</sequence>
<dbReference type="InterPro" id="IPR033136">
    <property type="entry name" value="DNA_ligase_CS"/>
</dbReference>
<evidence type="ECO:0000256" key="7">
    <source>
        <dbReference type="ARBA" id="ARBA00022763"/>
    </source>
</evidence>
<feature type="binding site" evidence="14">
    <location>
        <position position="415"/>
    </location>
    <ligand>
        <name>Zn(2+)</name>
        <dbReference type="ChEBI" id="CHEBI:29105"/>
    </ligand>
</feature>
<evidence type="ECO:0000256" key="9">
    <source>
        <dbReference type="ARBA" id="ARBA00022842"/>
    </source>
</evidence>
<evidence type="ECO:0000313" key="17">
    <source>
        <dbReference type="Proteomes" id="UP000179023"/>
    </source>
</evidence>
<dbReference type="EC" id="6.5.1.2" evidence="2 14"/>
<dbReference type="FunFam" id="2.40.50.140:FF:000012">
    <property type="entry name" value="DNA ligase"/>
    <property type="match status" value="1"/>
</dbReference>
<dbReference type="InterPro" id="IPR036420">
    <property type="entry name" value="BRCT_dom_sf"/>
</dbReference>
<keyword evidence="6 14" id="KW-0479">Metal-binding</keyword>
<dbReference type="CDD" id="cd00114">
    <property type="entry name" value="LIGANc"/>
    <property type="match status" value="1"/>
</dbReference>
<protein>
    <recommendedName>
        <fullName evidence="3 14">DNA ligase</fullName>
        <ecNumber evidence="2 14">6.5.1.2</ecNumber>
    </recommendedName>
    <alternativeName>
        <fullName evidence="14">Polydeoxyribonucleotide synthase [NAD(+)]</fullName>
    </alternativeName>
</protein>
<dbReference type="Proteomes" id="UP000179023">
    <property type="component" value="Unassembled WGS sequence"/>
</dbReference>
<accession>A0A1G2KM60</accession>
<evidence type="ECO:0000256" key="12">
    <source>
        <dbReference type="ARBA" id="ARBA00034005"/>
    </source>
</evidence>